<dbReference type="PANTHER" id="PTHR43280:SF28">
    <property type="entry name" value="HTH-TYPE TRANSCRIPTIONAL ACTIVATOR RHAS"/>
    <property type="match status" value="1"/>
</dbReference>
<dbReference type="Proteomes" id="UP001299068">
    <property type="component" value="Unassembled WGS sequence"/>
</dbReference>
<keyword evidence="2" id="KW-0238">DNA-binding</keyword>
<accession>A0ABS7L2C5</accession>
<keyword evidence="1" id="KW-0805">Transcription regulation</keyword>
<dbReference type="PROSITE" id="PS01124">
    <property type="entry name" value="HTH_ARAC_FAMILY_2"/>
    <property type="match status" value="1"/>
</dbReference>
<dbReference type="PANTHER" id="PTHR43280">
    <property type="entry name" value="ARAC-FAMILY TRANSCRIPTIONAL REGULATOR"/>
    <property type="match status" value="1"/>
</dbReference>
<dbReference type="InterPro" id="IPR018060">
    <property type="entry name" value="HTH_AraC"/>
</dbReference>
<sequence>MDKVKLREEVKHGTDRFPLASYKWNNKREFFVKLHWHDEIELIFFKKGKFTVYINMLKYEINAPLFMFITSGDIHSIIGEEGCRESALVFDLKMLSFEYFDGIQYEIIRPLIEKKIQFPQFIFKDDSIWNELQRIYKGIMKEPRNDGLGACIRIKSYMYELIALLYENKKFKYLDDIKKDETYKISNVKKVLTYIHDNYKHKIYTDDLAKLIGMNTQYFCRYFKKLVGKTPTKYINEIRIEKATEMLAKTDRKIIDIAMSCGYDNIGYFIKRFDEHKHMTPSEYRKQIKMSK</sequence>
<keyword evidence="3" id="KW-0804">Transcription</keyword>
<evidence type="ECO:0000256" key="2">
    <source>
        <dbReference type="ARBA" id="ARBA00023125"/>
    </source>
</evidence>
<dbReference type="Gene3D" id="1.10.10.60">
    <property type="entry name" value="Homeodomain-like"/>
    <property type="match status" value="2"/>
</dbReference>
<dbReference type="Pfam" id="PF12833">
    <property type="entry name" value="HTH_18"/>
    <property type="match status" value="1"/>
</dbReference>
<evidence type="ECO:0000256" key="1">
    <source>
        <dbReference type="ARBA" id="ARBA00023015"/>
    </source>
</evidence>
<dbReference type="Gene3D" id="2.60.120.10">
    <property type="entry name" value="Jelly Rolls"/>
    <property type="match status" value="1"/>
</dbReference>
<dbReference type="EMBL" id="JAIKTU010000014">
    <property type="protein sequence ID" value="MBY0756842.1"/>
    <property type="molecule type" value="Genomic_DNA"/>
</dbReference>
<dbReference type="SMART" id="SM00342">
    <property type="entry name" value="HTH_ARAC"/>
    <property type="match status" value="1"/>
</dbReference>
<keyword evidence="6" id="KW-1185">Reference proteome</keyword>
<proteinExistence type="predicted"/>
<feature type="domain" description="HTH araC/xylS-type" evidence="4">
    <location>
        <begin position="189"/>
        <end position="287"/>
    </location>
</feature>
<evidence type="ECO:0000313" key="6">
    <source>
        <dbReference type="Proteomes" id="UP001299068"/>
    </source>
</evidence>
<protein>
    <submittedName>
        <fullName evidence="5">AraC family transcriptional regulator</fullName>
    </submittedName>
</protein>
<reference evidence="5 6" key="1">
    <citation type="journal article" date="2021" name="Cell Host Microbe">
        <title>in vivo commensal control of Clostridioides difficile virulence.</title>
        <authorList>
            <person name="Girinathan B.P."/>
            <person name="Dibenedetto N."/>
            <person name="Worley J.N."/>
            <person name="Peltier J."/>
            <person name="Arrieta-Ortiz M.L."/>
            <person name="Rupa Christinal Immanuel S."/>
            <person name="Lavin R."/>
            <person name="Delaney M.L."/>
            <person name="Cummins C."/>
            <person name="Hoffmann M."/>
            <person name="Luo Y."/>
            <person name="Gonzalez-Escalona N."/>
            <person name="Allard M."/>
            <person name="Onderdonk A.B."/>
            <person name="Gerber G.K."/>
            <person name="Sonenshein A.L."/>
            <person name="Baliga N."/>
            <person name="Dupuy B."/>
            <person name="Bry L."/>
        </authorList>
    </citation>
    <scope>NUCLEOTIDE SEQUENCE [LARGE SCALE GENOMIC DNA]</scope>
    <source>
        <strain evidence="5 6">DSM 599</strain>
    </source>
</reference>
<name>A0ABS7L2C5_CLOSR</name>
<comment type="caution">
    <text evidence="5">The sequence shown here is derived from an EMBL/GenBank/DDBJ whole genome shotgun (WGS) entry which is preliminary data.</text>
</comment>
<dbReference type="InterPro" id="IPR020449">
    <property type="entry name" value="Tscrpt_reg_AraC-type_HTH"/>
</dbReference>
<dbReference type="SUPFAM" id="SSF51215">
    <property type="entry name" value="Regulatory protein AraC"/>
    <property type="match status" value="1"/>
</dbReference>
<dbReference type="InterPro" id="IPR037923">
    <property type="entry name" value="HTH-like"/>
</dbReference>
<gene>
    <name evidence="5" type="ORF">K5V21_15465</name>
</gene>
<dbReference type="SUPFAM" id="SSF46689">
    <property type="entry name" value="Homeodomain-like"/>
    <property type="match status" value="2"/>
</dbReference>
<evidence type="ECO:0000313" key="5">
    <source>
        <dbReference type="EMBL" id="MBY0756842.1"/>
    </source>
</evidence>
<evidence type="ECO:0000259" key="4">
    <source>
        <dbReference type="PROSITE" id="PS01124"/>
    </source>
</evidence>
<evidence type="ECO:0000256" key="3">
    <source>
        <dbReference type="ARBA" id="ARBA00023163"/>
    </source>
</evidence>
<dbReference type="PRINTS" id="PR00032">
    <property type="entry name" value="HTHARAC"/>
</dbReference>
<dbReference type="InterPro" id="IPR014710">
    <property type="entry name" value="RmlC-like_jellyroll"/>
</dbReference>
<dbReference type="InterPro" id="IPR009057">
    <property type="entry name" value="Homeodomain-like_sf"/>
</dbReference>
<organism evidence="5 6">
    <name type="scientific">Clostridium sardiniense</name>
    <name type="common">Clostridium absonum</name>
    <dbReference type="NCBI Taxonomy" id="29369"/>
    <lineage>
        <taxon>Bacteria</taxon>
        <taxon>Bacillati</taxon>
        <taxon>Bacillota</taxon>
        <taxon>Clostridia</taxon>
        <taxon>Eubacteriales</taxon>
        <taxon>Clostridiaceae</taxon>
        <taxon>Clostridium</taxon>
    </lineage>
</organism>